<comment type="caution">
    <text evidence="1">The sequence shown here is derived from an EMBL/GenBank/DDBJ whole genome shotgun (WGS) entry which is preliminary data.</text>
</comment>
<dbReference type="InterPro" id="IPR007922">
    <property type="entry name" value="DciA-like"/>
</dbReference>
<accession>A0ABU5GTD8</accession>
<evidence type="ECO:0000313" key="2">
    <source>
        <dbReference type="Proteomes" id="UP001294570"/>
    </source>
</evidence>
<dbReference type="EMBL" id="JAXIVU010000022">
    <property type="protein sequence ID" value="MDY7220239.1"/>
    <property type="molecule type" value="Genomic_DNA"/>
</dbReference>
<organism evidence="1 2">
    <name type="scientific">Denitrificimonas halotolerans</name>
    <dbReference type="NCBI Taxonomy" id="3098930"/>
    <lineage>
        <taxon>Bacteria</taxon>
        <taxon>Pseudomonadati</taxon>
        <taxon>Pseudomonadota</taxon>
        <taxon>Gammaproteobacteria</taxon>
        <taxon>Pseudomonadales</taxon>
        <taxon>Pseudomonadaceae</taxon>
        <taxon>Denitrificimonas</taxon>
    </lineage>
</organism>
<dbReference type="Pfam" id="PF05258">
    <property type="entry name" value="DciA"/>
    <property type="match status" value="1"/>
</dbReference>
<evidence type="ECO:0000313" key="1">
    <source>
        <dbReference type="EMBL" id="MDY7220239.1"/>
    </source>
</evidence>
<dbReference type="Proteomes" id="UP001294570">
    <property type="component" value="Unassembled WGS sequence"/>
</dbReference>
<reference evidence="1 2" key="1">
    <citation type="submission" date="2023-12" db="EMBL/GenBank/DDBJ databases">
        <title>Denitrificimonas halotolerans sp. nov.,a novel species isolated from landfill leachate.</title>
        <authorList>
            <person name="Wang S."/>
        </authorList>
    </citation>
    <scope>NUCLEOTIDE SEQUENCE [LARGE SCALE GENOMIC DNA]</scope>
    <source>
        <strain evidence="1 2">JX-1</strain>
    </source>
</reference>
<proteinExistence type="predicted"/>
<keyword evidence="2" id="KW-1185">Reference proteome</keyword>
<sequence>MSYRPIKAQQPTSVLQNSASLQRLVTRAKAVEHLQRLLNQFLQPAAHEHCYLANYHAGILTLIVTDGQWATRLRYQQKRLLKQLQTLPEFNGVSRIQLKVRPPLQTEKPKPRTIMLSEQAGQTIQASAEATQDPRLRKALERLAKHAQKN</sequence>
<dbReference type="RefSeq" id="WP_321554323.1">
    <property type="nucleotide sequence ID" value="NZ_JAXIVU010000022.1"/>
</dbReference>
<gene>
    <name evidence="1" type="ORF">TOI97_11765</name>
</gene>
<protein>
    <submittedName>
        <fullName evidence="1">DciA family protein</fullName>
    </submittedName>
</protein>
<name>A0ABU5GTD8_9GAMM</name>